<keyword evidence="4 5" id="KW-0472">Membrane</keyword>
<evidence type="ECO:0000256" key="3">
    <source>
        <dbReference type="ARBA" id="ARBA00022989"/>
    </source>
</evidence>
<evidence type="ECO:0000256" key="2">
    <source>
        <dbReference type="ARBA" id="ARBA00022692"/>
    </source>
</evidence>
<dbReference type="Pfam" id="PF26039">
    <property type="entry name" value="Dcst2"/>
    <property type="match status" value="1"/>
</dbReference>
<protein>
    <submittedName>
        <fullName evidence="7">DCST2 protein</fullName>
    </submittedName>
</protein>
<dbReference type="EMBL" id="WAAF01004307">
    <property type="protein sequence ID" value="NXX40510.1"/>
    <property type="molecule type" value="Genomic_DNA"/>
</dbReference>
<dbReference type="InterPro" id="IPR012858">
    <property type="entry name" value="DC_STAMP-like"/>
</dbReference>
<feature type="transmembrane region" description="Helical" evidence="5">
    <location>
        <begin position="70"/>
        <end position="89"/>
    </location>
</feature>
<name>A0A852INV8_9PICI</name>
<evidence type="ECO:0000313" key="8">
    <source>
        <dbReference type="Proteomes" id="UP000627253"/>
    </source>
</evidence>
<evidence type="ECO:0000256" key="4">
    <source>
        <dbReference type="ARBA" id="ARBA00023136"/>
    </source>
</evidence>
<feature type="domain" description="Dendritic cell-specific transmembrane protein-like" evidence="6">
    <location>
        <begin position="335"/>
        <end position="525"/>
    </location>
</feature>
<feature type="transmembrane region" description="Helical" evidence="5">
    <location>
        <begin position="30"/>
        <end position="50"/>
    </location>
</feature>
<proteinExistence type="predicted"/>
<evidence type="ECO:0000313" key="7">
    <source>
        <dbReference type="EMBL" id="NXX40510.1"/>
    </source>
</evidence>
<keyword evidence="8" id="KW-1185">Reference proteome</keyword>
<feature type="transmembrane region" description="Helical" evidence="5">
    <location>
        <begin position="300"/>
        <end position="320"/>
    </location>
</feature>
<accession>A0A852INV8</accession>
<evidence type="ECO:0000259" key="6">
    <source>
        <dbReference type="Pfam" id="PF07782"/>
    </source>
</evidence>
<keyword evidence="3 5" id="KW-1133">Transmembrane helix</keyword>
<dbReference type="InterPro" id="IPR051856">
    <property type="entry name" value="CSR-E3_Ligase_Protein"/>
</dbReference>
<feature type="transmembrane region" description="Helical" evidence="5">
    <location>
        <begin position="385"/>
        <end position="406"/>
    </location>
</feature>
<comment type="caution">
    <text evidence="7">The sequence shown here is derived from an EMBL/GenBank/DDBJ whole genome shotgun (WGS) entry which is preliminary data.</text>
</comment>
<feature type="non-terminal residue" evidence="7">
    <location>
        <position position="1"/>
    </location>
</feature>
<dbReference type="Pfam" id="PF07782">
    <property type="entry name" value="DC_STAMP"/>
    <property type="match status" value="1"/>
</dbReference>
<evidence type="ECO:0000256" key="5">
    <source>
        <dbReference type="SAM" id="Phobius"/>
    </source>
</evidence>
<keyword evidence="2 5" id="KW-0812">Transmembrane</keyword>
<dbReference type="PANTHER" id="PTHR21041:SF6">
    <property type="entry name" value="DC-STAMP DOMAIN-CONTAINING PROTEIN 2"/>
    <property type="match status" value="1"/>
</dbReference>
<feature type="non-terminal residue" evidence="7">
    <location>
        <position position="562"/>
    </location>
</feature>
<organism evidence="7 8">
    <name type="scientific">Tricholaema leucomelas</name>
    <name type="common">pied barbet</name>
    <dbReference type="NCBI Taxonomy" id="240729"/>
    <lineage>
        <taxon>Eukaryota</taxon>
        <taxon>Metazoa</taxon>
        <taxon>Chordata</taxon>
        <taxon>Craniata</taxon>
        <taxon>Vertebrata</taxon>
        <taxon>Euteleostomi</taxon>
        <taxon>Archelosauria</taxon>
        <taxon>Archosauria</taxon>
        <taxon>Dinosauria</taxon>
        <taxon>Saurischia</taxon>
        <taxon>Theropoda</taxon>
        <taxon>Coelurosauria</taxon>
        <taxon>Aves</taxon>
        <taxon>Neognathae</taxon>
        <taxon>Neoaves</taxon>
        <taxon>Telluraves</taxon>
        <taxon>Coraciimorphae</taxon>
        <taxon>Piciformes</taxon>
        <taxon>Lybiidae</taxon>
        <taxon>Tricholaema lacrymosa</taxon>
    </lineage>
</organism>
<feature type="transmembrane region" description="Helical" evidence="5">
    <location>
        <begin position="6"/>
        <end position="23"/>
    </location>
</feature>
<dbReference type="AlphaFoldDB" id="A0A852INV8"/>
<feature type="transmembrane region" description="Helical" evidence="5">
    <location>
        <begin position="200"/>
        <end position="221"/>
    </location>
</feature>
<reference evidence="7" key="1">
    <citation type="submission" date="2020-02" db="EMBL/GenBank/DDBJ databases">
        <title>Bird 10,000 Genomes (B10K) Project - Family phase.</title>
        <authorList>
            <person name="Zhang G."/>
        </authorList>
    </citation>
    <scope>NUCLEOTIDE SEQUENCE</scope>
    <source>
        <strain evidence="7">B10K-DU-002-37</strain>
        <tissue evidence="7">Muscle</tissue>
    </source>
</reference>
<feature type="transmembrane region" description="Helical" evidence="5">
    <location>
        <begin position="481"/>
        <end position="502"/>
    </location>
</feature>
<dbReference type="GO" id="GO:0016020">
    <property type="term" value="C:membrane"/>
    <property type="evidence" value="ECO:0007669"/>
    <property type="project" value="UniProtKB-SubCell"/>
</dbReference>
<dbReference type="PANTHER" id="PTHR21041">
    <property type="entry name" value="DENDRITIC CELL-SPECIFIC TRANSMEMBRANE PROTEIN"/>
    <property type="match status" value="1"/>
</dbReference>
<dbReference type="OrthoDB" id="6598372at2759"/>
<evidence type="ECO:0000256" key="1">
    <source>
        <dbReference type="ARBA" id="ARBA00004141"/>
    </source>
</evidence>
<gene>
    <name evidence="7" type="primary">Dcst2</name>
    <name evidence="7" type="ORF">TRILEU_R03227</name>
</gene>
<dbReference type="Proteomes" id="UP000627253">
    <property type="component" value="Unassembled WGS sequence"/>
</dbReference>
<sequence>RSTGGFVLGLVLASLYGALVLLVQGHNIWYCLVTTISLGAGLGLSMAFSTTARVTVLLSLPHVFTREGKALMLVLVLGMAVQGPCTNILHNFSRAAETLSCGAELALNQTAERLQAAQEPLLNVLSEIKDIAQKSKAVADHVRKFFRSIMDSVSHIGRVLGNVWTWLLSISEVCNKELGTPYHRCLRLFDEAKENCDRTLFFFAFLCYIIVPFRSLCGVAKNHPLPTVALLFCVIPQYLKSFIKKNISVPLEEALNKVRREFEFNISAVHHFDVKLNASKSLGEVALDIMENVGELLEPIHEVLGLITHFSFFVILYVYFQALQYRRRYLQDDSFDNIYVTRQFVALDLRRAEQGRPTVLPLTTWENLRYFSPAAPWMSQKERRLYGLQLVGVLRHLLLGACIVMADYSLFWLMDLVQHHLRGEIVARAPVELGMSVSGTGYASDIFRDLVSAFDMLQRGNISVLSQRCLLRPVEPDYSTYLTMGLLYGICLFITVFGGYVARLRRAVCAAYYPYREKERISFLHTAILARREVLTSALHQAAMRHVADTGKANPFLSLISR</sequence>
<comment type="subcellular location">
    <subcellularLocation>
        <location evidence="1">Membrane</location>
        <topology evidence="1">Multi-pass membrane protein</topology>
    </subcellularLocation>
</comment>